<feature type="compositionally biased region" description="Basic and acidic residues" evidence="1">
    <location>
        <begin position="264"/>
        <end position="274"/>
    </location>
</feature>
<proteinExistence type="predicted"/>
<evidence type="ECO:0000313" key="2">
    <source>
        <dbReference type="EMBL" id="KAK0532700.1"/>
    </source>
</evidence>
<feature type="region of interest" description="Disordered" evidence="1">
    <location>
        <begin position="557"/>
        <end position="583"/>
    </location>
</feature>
<feature type="compositionally biased region" description="Pro residues" evidence="1">
    <location>
        <begin position="760"/>
        <end position="769"/>
    </location>
</feature>
<protein>
    <submittedName>
        <fullName evidence="2">Uncharacterized protein</fullName>
    </submittedName>
</protein>
<feature type="region of interest" description="Disordered" evidence="1">
    <location>
        <begin position="903"/>
        <end position="991"/>
    </location>
</feature>
<feature type="compositionally biased region" description="Polar residues" evidence="1">
    <location>
        <begin position="636"/>
        <end position="652"/>
    </location>
</feature>
<feature type="region of interest" description="Disordered" evidence="1">
    <location>
        <begin position="175"/>
        <end position="301"/>
    </location>
</feature>
<comment type="caution">
    <text evidence="2">The sequence shown here is derived from an EMBL/GenBank/DDBJ whole genome shotgun (WGS) entry which is preliminary data.</text>
</comment>
<reference evidence="2" key="1">
    <citation type="journal article" date="2023" name="PhytoFront">
        <title>Draft Genome Resources of Seven Strains of Tilletia horrida, Causal Agent of Kernel Smut of Rice.</title>
        <authorList>
            <person name="Khanal S."/>
            <person name="Antony Babu S."/>
            <person name="Zhou X.G."/>
        </authorList>
    </citation>
    <scope>NUCLEOTIDE SEQUENCE</scope>
    <source>
        <strain evidence="2">TX3</strain>
    </source>
</reference>
<feature type="region of interest" description="Disordered" evidence="1">
    <location>
        <begin position="760"/>
        <end position="877"/>
    </location>
</feature>
<feature type="compositionally biased region" description="Polar residues" evidence="1">
    <location>
        <begin position="459"/>
        <end position="473"/>
    </location>
</feature>
<evidence type="ECO:0000256" key="1">
    <source>
        <dbReference type="SAM" id="MobiDB-lite"/>
    </source>
</evidence>
<feature type="region of interest" description="Disordered" evidence="1">
    <location>
        <begin position="1135"/>
        <end position="1176"/>
    </location>
</feature>
<accession>A0AAN6GGH1</accession>
<feature type="region of interest" description="Disordered" evidence="1">
    <location>
        <begin position="447"/>
        <end position="522"/>
    </location>
</feature>
<gene>
    <name evidence="2" type="ORF">OC842_003217</name>
</gene>
<feature type="compositionally biased region" description="Polar residues" evidence="1">
    <location>
        <begin position="483"/>
        <end position="496"/>
    </location>
</feature>
<feature type="compositionally biased region" description="Polar residues" evidence="1">
    <location>
        <begin position="785"/>
        <end position="794"/>
    </location>
</feature>
<dbReference type="Proteomes" id="UP001176521">
    <property type="component" value="Unassembled WGS sequence"/>
</dbReference>
<dbReference type="EMBL" id="JAPDMQ010000154">
    <property type="protein sequence ID" value="KAK0532700.1"/>
    <property type="molecule type" value="Genomic_DNA"/>
</dbReference>
<feature type="region of interest" description="Disordered" evidence="1">
    <location>
        <begin position="618"/>
        <end position="652"/>
    </location>
</feature>
<keyword evidence="3" id="KW-1185">Reference proteome</keyword>
<feature type="compositionally biased region" description="Low complexity" evidence="1">
    <location>
        <begin position="497"/>
        <end position="522"/>
    </location>
</feature>
<name>A0AAN6GGH1_9BASI</name>
<feature type="compositionally biased region" description="Low complexity" evidence="1">
    <location>
        <begin position="1140"/>
        <end position="1176"/>
    </location>
</feature>
<evidence type="ECO:0000313" key="3">
    <source>
        <dbReference type="Proteomes" id="UP001176521"/>
    </source>
</evidence>
<sequence length="1217" mass="125648">MLPSSPAISRRPQGSSDDGEFAPHFILEAPVANLAPDLPYLSDVQGPLSPSSSTKGQAHFLPSFDTELALPSHDSAGSDRSDLASERICSEAFPTIPLWTEKDGTPEPTFGSADRALFNAHPALSMFPDEPVGLGLFSLPTAVQHGGLPMSPPPSAGQDCTPVALPTIGPLNRLRSTSTRVQFDPVSEDSANDTRTVANKAEQEKTQKRRRRQSEPERPNALGLYNLTRPEESSSRKRRNTVAVRTSEDPASKALAKPPRGQLRYRDGPDPEPRKRSKSNSSSSLPDKGPSENPKASLIVTTNGQSPIKVVSLKNIDRSKCITTEQILGFNLKNPPRALTQISCAIEDEEMDNRAKAALAATRARLGIKEDLVRPPENAITNVVSADMRPEQAEEAIKWSKVAMREAKQTQAMLMYAMDHADDRRKQSRVSFSLPDQQVYALLVDSTQPSADGGDAQGDGNTISASSSKTISGLVSAMRGGRAQNSDIQVRTGRTNSLASDSSASASGSTFSSVGSGMSSSGSGGDLASYPLSYNVAPPIPAYAFAVPNFQLAPDAPQSTDGALGNAGSAAHGPPCVAPPEPNAAQAIPWDMALQAQAAQVLNSFALPNTAQPMGTGLAPLPIPLPPPDAATAAPSDQQPVQMGSNPDVSPTSSNITPMAVEGNAMLASTSFPNFANFNLVGSEAPPLFDPSRPRQRAITATGIERLLGSATIADHTRSMPEPAMNPCTLYPPGQTIAYQEWLQQQRFIGMIGAEPQLLPPAPPAPIPTFPSSSSSGLMLDLNAGPTQLPSTGDITAGFPSSIALGKRKSTEDSTESDGWTSAYPPPLPGGRGTKKRGRPRSRSDIPPKAKPLASLSAAGNSENGGASVPVMHGPELPPGVKKDVPIAAPSRVPLKICAPVARRGVGKASSQSSTTSASPASTTSSLPPPNTALPCAGGSGSRSLEGSAPPEAGVTFMMPFSNPNALSLPTEEPIVPSNSTTPRPSVPSRVRSATTSLLLPGTNSAMGTSLLAGSPASGLLPHSASFHSFFPALEAQSSFWTFPTLLTTGGGTSTSSSNTTIGAGTGTGSHAAMMAAAASAGTGGAAWPAERRKGGAISVAAASRSANASRRSSASSAMTRGLSAVPEIGIVVASGSGSGSSSRPNTGNTAATATSMASTTSSTSSSSASASVSTGSNNGELMFVTYGMEDAKELRQAVAPSGNYKVPLSAKRRKLD</sequence>
<feature type="region of interest" description="Disordered" evidence="1">
    <location>
        <begin position="38"/>
        <end position="58"/>
    </location>
</feature>
<feature type="region of interest" description="Disordered" evidence="1">
    <location>
        <begin position="1"/>
        <end position="23"/>
    </location>
</feature>
<organism evidence="2 3">
    <name type="scientific">Tilletia horrida</name>
    <dbReference type="NCBI Taxonomy" id="155126"/>
    <lineage>
        <taxon>Eukaryota</taxon>
        <taxon>Fungi</taxon>
        <taxon>Dikarya</taxon>
        <taxon>Basidiomycota</taxon>
        <taxon>Ustilaginomycotina</taxon>
        <taxon>Exobasidiomycetes</taxon>
        <taxon>Tilletiales</taxon>
        <taxon>Tilletiaceae</taxon>
        <taxon>Tilletia</taxon>
    </lineage>
</organism>
<dbReference type="AlphaFoldDB" id="A0AAN6GGH1"/>
<feature type="compositionally biased region" description="Low complexity" evidence="1">
    <location>
        <begin position="909"/>
        <end position="926"/>
    </location>
</feature>
<feature type="compositionally biased region" description="Low complexity" evidence="1">
    <location>
        <begin position="770"/>
        <end position="782"/>
    </location>
</feature>